<dbReference type="OrthoDB" id="1711136at2759"/>
<keyword evidence="1" id="KW-0862">Zinc</keyword>
<feature type="domain" description="RING-type" evidence="3">
    <location>
        <begin position="248"/>
        <end position="290"/>
    </location>
</feature>
<dbReference type="Pfam" id="PF13920">
    <property type="entry name" value="zf-C3HC4_3"/>
    <property type="match status" value="1"/>
</dbReference>
<keyword evidence="1" id="KW-0479">Metal-binding</keyword>
<dbReference type="GO" id="GO:0061630">
    <property type="term" value="F:ubiquitin protein ligase activity"/>
    <property type="evidence" value="ECO:0007669"/>
    <property type="project" value="UniProtKB-EC"/>
</dbReference>
<dbReference type="InterPro" id="IPR001841">
    <property type="entry name" value="Znf_RING"/>
</dbReference>
<dbReference type="InterPro" id="IPR045194">
    <property type="entry name" value="MGRN1/RNF157-like"/>
</dbReference>
<dbReference type="SUPFAM" id="SSF57850">
    <property type="entry name" value="RING/U-box"/>
    <property type="match status" value="1"/>
</dbReference>
<accession>A0A5J4YKF7</accession>
<dbReference type="GO" id="GO:0008270">
    <property type="term" value="F:zinc ion binding"/>
    <property type="evidence" value="ECO:0007669"/>
    <property type="project" value="UniProtKB-KW"/>
</dbReference>
<gene>
    <name evidence="4" type="ORF">FVE85_2457</name>
</gene>
<evidence type="ECO:0000256" key="1">
    <source>
        <dbReference type="PROSITE-ProRule" id="PRU00175"/>
    </source>
</evidence>
<sequence length="307" mass="33621">MGQAQSSPDHGRRSGRPPNLGMRRPTQEQYDAAHAVAPVPDVADTEYVAVSMSRGARLRNPFQVDNAAIKLVRREADGEWCVVMAVVATLRTRCCLTAQSNSQHSDQQPQSDWQHLPDLFGMDRAETIFVAESSLVGGSSKTTVELRVPAKILPHRGSAAAFSIFLEALEEDDVLALRINASCRLTLASTDTYVLLVDEQHLATRDNGILKLNQVYGLDALNLNTRRAALDDLQQETTAGKEQTEPTCVVCLTERKSCILLPCRHLCVCPTCVAMLLARSSPSKLCPICRTPIESFVLVNINPDDAE</sequence>
<dbReference type="AlphaFoldDB" id="A0A5J4YKF7"/>
<proteinExistence type="predicted"/>
<protein>
    <submittedName>
        <fullName evidence="4">Putative E3 ubiquitin-protein ligase LUL3</fullName>
    </submittedName>
</protein>
<dbReference type="InterPro" id="IPR013083">
    <property type="entry name" value="Znf_RING/FYVE/PHD"/>
</dbReference>
<keyword evidence="5" id="KW-1185">Reference proteome</keyword>
<name>A0A5J4YKF7_PORPP</name>
<dbReference type="GO" id="GO:0016567">
    <property type="term" value="P:protein ubiquitination"/>
    <property type="evidence" value="ECO:0007669"/>
    <property type="project" value="TreeGrafter"/>
</dbReference>
<organism evidence="4 5">
    <name type="scientific">Porphyridium purpureum</name>
    <name type="common">Red alga</name>
    <name type="synonym">Porphyridium cruentum</name>
    <dbReference type="NCBI Taxonomy" id="35688"/>
    <lineage>
        <taxon>Eukaryota</taxon>
        <taxon>Rhodophyta</taxon>
        <taxon>Bangiophyceae</taxon>
        <taxon>Porphyridiales</taxon>
        <taxon>Porphyridiaceae</taxon>
        <taxon>Porphyridium</taxon>
    </lineage>
</organism>
<evidence type="ECO:0000313" key="4">
    <source>
        <dbReference type="EMBL" id="KAA8491442.1"/>
    </source>
</evidence>
<dbReference type="PROSITE" id="PS50089">
    <property type="entry name" value="ZF_RING_2"/>
    <property type="match status" value="1"/>
</dbReference>
<dbReference type="PANTHER" id="PTHR22996">
    <property type="entry name" value="MAHOGUNIN"/>
    <property type="match status" value="1"/>
</dbReference>
<dbReference type="EMBL" id="VRMN01000013">
    <property type="protein sequence ID" value="KAA8491442.1"/>
    <property type="molecule type" value="Genomic_DNA"/>
</dbReference>
<dbReference type="PANTHER" id="PTHR22996:SF0">
    <property type="entry name" value="RE60872P-RELATED"/>
    <property type="match status" value="1"/>
</dbReference>
<evidence type="ECO:0000313" key="5">
    <source>
        <dbReference type="Proteomes" id="UP000324585"/>
    </source>
</evidence>
<comment type="caution">
    <text evidence="4">The sequence shown here is derived from an EMBL/GenBank/DDBJ whole genome shotgun (WGS) entry which is preliminary data.</text>
</comment>
<reference evidence="5" key="1">
    <citation type="journal article" date="2019" name="Nat. Commun.">
        <title>Expansion of phycobilisome linker gene families in mesophilic red algae.</title>
        <authorList>
            <person name="Lee J."/>
            <person name="Kim D."/>
            <person name="Bhattacharya D."/>
            <person name="Yoon H.S."/>
        </authorList>
    </citation>
    <scope>NUCLEOTIDE SEQUENCE [LARGE SCALE GENOMIC DNA]</scope>
    <source>
        <strain evidence="5">CCMP 1328</strain>
    </source>
</reference>
<evidence type="ECO:0000256" key="2">
    <source>
        <dbReference type="SAM" id="MobiDB-lite"/>
    </source>
</evidence>
<evidence type="ECO:0000259" key="3">
    <source>
        <dbReference type="PROSITE" id="PS50089"/>
    </source>
</evidence>
<dbReference type="Proteomes" id="UP000324585">
    <property type="component" value="Unassembled WGS sequence"/>
</dbReference>
<keyword evidence="1" id="KW-0863">Zinc-finger</keyword>
<dbReference type="Gene3D" id="3.30.40.10">
    <property type="entry name" value="Zinc/RING finger domain, C3HC4 (zinc finger)"/>
    <property type="match status" value="1"/>
</dbReference>
<feature type="region of interest" description="Disordered" evidence="2">
    <location>
        <begin position="1"/>
        <end position="32"/>
    </location>
</feature>